<proteinExistence type="predicted"/>
<comment type="caution">
    <text evidence="1">The sequence shown here is derived from an EMBL/GenBank/DDBJ whole genome shotgun (WGS) entry which is preliminary data.</text>
</comment>
<evidence type="ECO:0000313" key="2">
    <source>
        <dbReference type="Proteomes" id="UP001433508"/>
    </source>
</evidence>
<gene>
    <name evidence="1" type="ORF">V1525DRAFT_418718</name>
</gene>
<evidence type="ECO:0000313" key="1">
    <source>
        <dbReference type="EMBL" id="KAK9238260.1"/>
    </source>
</evidence>
<dbReference type="EMBL" id="MU971358">
    <property type="protein sequence ID" value="KAK9238260.1"/>
    <property type="molecule type" value="Genomic_DNA"/>
</dbReference>
<accession>A0ACC3T3H7</accession>
<sequence length="465" mass="52653">MSEMSDMDADGPLSIPGASLSPISAASVSLPEEDQALNNWANEPIEQSDDGPQSEVDDDEIDDRDGGGDDDEEEEDLLDQEYKSSKHREIADFRALLKVLEYNHRASLSEHLVVSARLRAEDERTRPHHGDNYDNNSSGMSGQKPARQLDGIVPQNWTAWPLPSWELPLDNTSTMTKQDLSHEFDFAHDGTASTLDASDAEVGERQDNDQLEEEEYGYERYRLSTHKLFVPPSYSKSLISEISAAGIRCLTRQWKAQARRARSQLNQDHSKQESDDDMDDISNMMYSNDEIERSLLYPHLHVNILQLVNGIMDAMIALRSTQAPEISRGKLRTMKSNDLLNIAALSGMPVLDDVHSSRSWLSVIEKVRKQCEALFQDGQMQRYQILEQLTDRLRTDVEPGRTVVGKRDDRKFRLRKRTESADLAVEDDSEQQSLASSSLSTGRKRKKRRKRKHPSSTHKNSSEAT</sequence>
<organism evidence="1 2">
    <name type="scientific">Lipomyces kononenkoae</name>
    <name type="common">Yeast</name>
    <dbReference type="NCBI Taxonomy" id="34357"/>
    <lineage>
        <taxon>Eukaryota</taxon>
        <taxon>Fungi</taxon>
        <taxon>Dikarya</taxon>
        <taxon>Ascomycota</taxon>
        <taxon>Saccharomycotina</taxon>
        <taxon>Lipomycetes</taxon>
        <taxon>Lipomycetales</taxon>
        <taxon>Lipomycetaceae</taxon>
        <taxon>Lipomyces</taxon>
    </lineage>
</organism>
<dbReference type="Proteomes" id="UP001433508">
    <property type="component" value="Unassembled WGS sequence"/>
</dbReference>
<name>A0ACC3T3H7_LIPKO</name>
<protein>
    <submittedName>
        <fullName evidence="1">Uncharacterized protein</fullName>
    </submittedName>
</protein>
<keyword evidence="2" id="KW-1185">Reference proteome</keyword>
<reference evidence="2" key="1">
    <citation type="journal article" date="2024" name="Front. Bioeng. Biotechnol.">
        <title>Genome-scale model development and genomic sequencing of the oleaginous clade Lipomyces.</title>
        <authorList>
            <person name="Czajka J.J."/>
            <person name="Han Y."/>
            <person name="Kim J."/>
            <person name="Mondo S.J."/>
            <person name="Hofstad B.A."/>
            <person name="Robles A."/>
            <person name="Haridas S."/>
            <person name="Riley R."/>
            <person name="LaButti K."/>
            <person name="Pangilinan J."/>
            <person name="Andreopoulos W."/>
            <person name="Lipzen A."/>
            <person name="Yan J."/>
            <person name="Wang M."/>
            <person name="Ng V."/>
            <person name="Grigoriev I.V."/>
            <person name="Spatafora J.W."/>
            <person name="Magnuson J.K."/>
            <person name="Baker S.E."/>
            <person name="Pomraning K.R."/>
        </authorList>
    </citation>
    <scope>NUCLEOTIDE SEQUENCE [LARGE SCALE GENOMIC DNA]</scope>
    <source>
        <strain evidence="2">CBS 7786</strain>
    </source>
</reference>